<dbReference type="EMBL" id="CH477261">
    <property type="protein sequence ID" value="EAT45690.1"/>
    <property type="molecule type" value="Genomic_DNA"/>
</dbReference>
<dbReference type="PhylomeDB" id="Q0IG67"/>
<organism evidence="1 2">
    <name type="scientific">Aedes aegypti</name>
    <name type="common">Yellowfever mosquito</name>
    <name type="synonym">Culex aegypti</name>
    <dbReference type="NCBI Taxonomy" id="7159"/>
    <lineage>
        <taxon>Eukaryota</taxon>
        <taxon>Metazoa</taxon>
        <taxon>Ecdysozoa</taxon>
        <taxon>Arthropoda</taxon>
        <taxon>Hexapoda</taxon>
        <taxon>Insecta</taxon>
        <taxon>Pterygota</taxon>
        <taxon>Neoptera</taxon>
        <taxon>Endopterygota</taxon>
        <taxon>Diptera</taxon>
        <taxon>Nematocera</taxon>
        <taxon>Culicoidea</taxon>
        <taxon>Culicidae</taxon>
        <taxon>Culicinae</taxon>
        <taxon>Aedini</taxon>
        <taxon>Aedes</taxon>
        <taxon>Stegomyia</taxon>
    </lineage>
</organism>
<sequence>MIQSESEAAEDFILRVKLQAESCEFGAFKETAIRDKLVMGVQDKQIQQRLIEEEDLTLAKAEKLIVNRESAGVRTRMMNGNNLTVVAKIDDNKRKVYSSSRSRSKERRIQIPSTSDYFKRLREDPKDDDSESEENCMKITSVNRRNEPCFVKPIVEQVEMRMEVDCGSAVSVIEERDFLDYFGNLSLERYLLVVVCYPHTGNNFDWWRTVLIGILSRCCSIGTRRIVNMTQTQPAQPMQNKSSQKKKIFTVLLRNHAFTVHPSNLLPYL</sequence>
<evidence type="ECO:0000313" key="1">
    <source>
        <dbReference type="EMBL" id="EAT45690.1"/>
    </source>
</evidence>
<evidence type="ECO:0000313" key="2">
    <source>
        <dbReference type="Proteomes" id="UP000682892"/>
    </source>
</evidence>
<reference evidence="1" key="3">
    <citation type="submission" date="2012-09" db="EMBL/GenBank/DDBJ databases">
        <authorList>
            <consortium name="VectorBase"/>
        </authorList>
    </citation>
    <scope>NUCLEOTIDE SEQUENCE</scope>
    <source>
        <strain evidence="1">Liverpool</strain>
    </source>
</reference>
<accession>Q0IG67</accession>
<dbReference type="PaxDb" id="7159-AAEL003068-PA"/>
<gene>
    <name evidence="1" type="ORF">AaeL_AAEL003068</name>
</gene>
<dbReference type="HOGENOM" id="CLU_1035176_0_0_1"/>
<proteinExistence type="predicted"/>
<reference evidence="1" key="2">
    <citation type="journal article" date="2007" name="Science">
        <title>Genome sequence of Aedes aegypti, a major arbovirus vector.</title>
        <authorList>
            <person name="Nene V."/>
            <person name="Wortman J.R."/>
            <person name="Lawson D."/>
            <person name="Haas B."/>
            <person name="Kodira C."/>
            <person name="Tu Z.J."/>
            <person name="Loftus B."/>
            <person name="Xi Z."/>
            <person name="Megy K."/>
            <person name="Grabherr M."/>
            <person name="Ren Q."/>
            <person name="Zdobnov E.M."/>
            <person name="Lobo N.F."/>
            <person name="Campbell K.S."/>
            <person name="Brown S.E."/>
            <person name="Bonaldo M.F."/>
            <person name="Zhu J."/>
            <person name="Sinkins S.P."/>
            <person name="Hogenkamp D.G."/>
            <person name="Amedeo P."/>
            <person name="Arensburger P."/>
            <person name="Atkinson P.W."/>
            <person name="Bidwell S."/>
            <person name="Biedler J."/>
            <person name="Birney E."/>
            <person name="Bruggner R.V."/>
            <person name="Costas J."/>
            <person name="Coy M.R."/>
            <person name="Crabtree J."/>
            <person name="Crawford M."/>
            <person name="Debruyn B."/>
            <person name="Decaprio D."/>
            <person name="Eiglmeier K."/>
            <person name="Eisenstadt E."/>
            <person name="El-Dorry H."/>
            <person name="Gelbart W.M."/>
            <person name="Gomes S.L."/>
            <person name="Hammond M."/>
            <person name="Hannick L.I."/>
            <person name="Hogan J.R."/>
            <person name="Holmes M.H."/>
            <person name="Jaffe D."/>
            <person name="Johnston J.S."/>
            <person name="Kennedy R.C."/>
            <person name="Koo H."/>
            <person name="Kravitz S."/>
            <person name="Kriventseva E.V."/>
            <person name="Kulp D."/>
            <person name="Labutti K."/>
            <person name="Lee E."/>
            <person name="Li S."/>
            <person name="Lovin D.D."/>
            <person name="Mao C."/>
            <person name="Mauceli E."/>
            <person name="Menck C.F."/>
            <person name="Miller J.R."/>
            <person name="Montgomery P."/>
            <person name="Mori A."/>
            <person name="Nascimento A.L."/>
            <person name="Naveira H.F."/>
            <person name="Nusbaum C."/>
            <person name="O'leary S."/>
            <person name="Orvis J."/>
            <person name="Pertea M."/>
            <person name="Quesneville H."/>
            <person name="Reidenbach K.R."/>
            <person name="Rogers Y.H."/>
            <person name="Roth C.W."/>
            <person name="Schneider J.R."/>
            <person name="Schatz M."/>
            <person name="Shumway M."/>
            <person name="Stanke M."/>
            <person name="Stinson E.O."/>
            <person name="Tubio J.M."/>
            <person name="Vanzee J.P."/>
            <person name="Verjovski-Almeida S."/>
            <person name="Werner D."/>
            <person name="White O."/>
            <person name="Wyder S."/>
            <person name="Zeng Q."/>
            <person name="Zhao Q."/>
            <person name="Zhao Y."/>
            <person name="Hill C.A."/>
            <person name="Raikhel A.S."/>
            <person name="Soares M.B."/>
            <person name="Knudson D.L."/>
            <person name="Lee N.H."/>
            <person name="Galagan J."/>
            <person name="Salzberg S.L."/>
            <person name="Paulsen I.T."/>
            <person name="Dimopoulos G."/>
            <person name="Collins F.H."/>
            <person name="Birren B."/>
            <person name="Fraser-Liggett C.M."/>
            <person name="Severson D.W."/>
        </authorList>
    </citation>
    <scope>NUCLEOTIDE SEQUENCE [LARGE SCALE GENOMIC DNA]</scope>
    <source>
        <strain evidence="1">Liverpool</strain>
    </source>
</reference>
<dbReference type="AlphaFoldDB" id="Q0IG67"/>
<dbReference type="Proteomes" id="UP000682892">
    <property type="component" value="Chromosome 2"/>
</dbReference>
<protein>
    <submittedName>
        <fullName evidence="1">AAEL003068-PA</fullName>
    </submittedName>
</protein>
<reference evidence="1" key="1">
    <citation type="submission" date="2005-10" db="EMBL/GenBank/DDBJ databases">
        <authorList>
            <person name="Loftus B.J."/>
            <person name="Nene V.M."/>
            <person name="Hannick L.I."/>
            <person name="Bidwell S."/>
            <person name="Haas B."/>
            <person name="Amedeo P."/>
            <person name="Orvis J."/>
            <person name="Wortman J.R."/>
            <person name="White O.R."/>
            <person name="Salzberg S."/>
            <person name="Shumway M."/>
            <person name="Koo H."/>
            <person name="Zhao Y."/>
            <person name="Holmes M."/>
            <person name="Miller J."/>
            <person name="Schatz M."/>
            <person name="Pop M."/>
            <person name="Pai G."/>
            <person name="Utterback T."/>
            <person name="Rogers Y.-H."/>
            <person name="Kravitz S."/>
            <person name="Fraser C.M."/>
        </authorList>
    </citation>
    <scope>NUCLEOTIDE SEQUENCE</scope>
    <source>
        <strain evidence="1">Liverpool</strain>
    </source>
</reference>
<name>Q0IG67_AEDAE</name>